<gene>
    <name evidence="1" type="ORF">SAMN05216191_11952</name>
</gene>
<organism evidence="1 2">
    <name type="scientific">Paenibacillus jilunlii</name>
    <dbReference type="NCBI Taxonomy" id="682956"/>
    <lineage>
        <taxon>Bacteria</taxon>
        <taxon>Bacillati</taxon>
        <taxon>Bacillota</taxon>
        <taxon>Bacilli</taxon>
        <taxon>Bacillales</taxon>
        <taxon>Paenibacillaceae</taxon>
        <taxon>Paenibacillus</taxon>
    </lineage>
</organism>
<name>A0A1G9WFE4_9BACL</name>
<evidence type="ECO:0000313" key="2">
    <source>
        <dbReference type="Proteomes" id="UP000182783"/>
    </source>
</evidence>
<dbReference type="Proteomes" id="UP000182783">
    <property type="component" value="Unassembled WGS sequence"/>
</dbReference>
<accession>A0A1G9WFE4</accession>
<proteinExistence type="predicted"/>
<evidence type="ECO:0000313" key="1">
    <source>
        <dbReference type="EMBL" id="SDM83238.1"/>
    </source>
</evidence>
<protein>
    <submittedName>
        <fullName evidence="1">Uncharacterized protein</fullName>
    </submittedName>
</protein>
<reference evidence="1 2" key="1">
    <citation type="submission" date="2016-10" db="EMBL/GenBank/DDBJ databases">
        <authorList>
            <person name="de Groot N.N."/>
        </authorList>
    </citation>
    <scope>NUCLEOTIDE SEQUENCE [LARGE SCALE GENOMIC DNA]</scope>
    <source>
        <strain evidence="1 2">CGMCC 1.10239</strain>
    </source>
</reference>
<sequence>MPFHIGIEGLAALKFYNIAGQCHSKIGISYNLAWRVNLPGFKALQCHWV</sequence>
<dbReference type="AlphaFoldDB" id="A0A1G9WFE4"/>
<dbReference type="EMBL" id="FNGM01000019">
    <property type="protein sequence ID" value="SDM83238.1"/>
    <property type="molecule type" value="Genomic_DNA"/>
</dbReference>